<name>A0ABP9WN66_9GAMM</name>
<dbReference type="Gene3D" id="3.30.300.130">
    <property type="entry name" value="Fe-S cluster assembly (FSCA)"/>
    <property type="match status" value="1"/>
</dbReference>
<dbReference type="InterPro" id="IPR000361">
    <property type="entry name" value="ATAP_core_dom"/>
</dbReference>
<dbReference type="SUPFAM" id="SSF117916">
    <property type="entry name" value="Fe-S cluster assembly (FSCA) domain-like"/>
    <property type="match status" value="1"/>
</dbReference>
<feature type="domain" description="NIF system FeS cluster assembly NifU C-terminal" evidence="6">
    <location>
        <begin position="120"/>
        <end position="186"/>
    </location>
</feature>
<dbReference type="InterPro" id="IPR034904">
    <property type="entry name" value="FSCA_dom_sf"/>
</dbReference>
<dbReference type="InterPro" id="IPR017726">
    <property type="entry name" value="Fe/S_biogenesis_protein_NfuA"/>
</dbReference>
<feature type="binding site" evidence="5">
    <location>
        <position position="158"/>
    </location>
    <ligand>
        <name>[4Fe-4S] cluster</name>
        <dbReference type="ChEBI" id="CHEBI:49883"/>
    </ligand>
</feature>
<evidence type="ECO:0000256" key="3">
    <source>
        <dbReference type="ARBA" id="ARBA00023004"/>
    </source>
</evidence>
<keyword evidence="2 5" id="KW-0479">Metal-binding</keyword>
<keyword evidence="3 5" id="KW-0408">Iron</keyword>
<gene>
    <name evidence="5 8" type="primary">nfuA</name>
    <name evidence="8" type="ORF">Maes01_01107</name>
</gene>
<dbReference type="Pfam" id="PF01521">
    <property type="entry name" value="Fe-S_biosyn"/>
    <property type="match status" value="1"/>
</dbReference>
<protein>
    <recommendedName>
        <fullName evidence="5">Fe/S biogenesis protein NfuA</fullName>
    </recommendedName>
</protein>
<comment type="similarity">
    <text evidence="5">Belongs to the NfuA family.</text>
</comment>
<evidence type="ECO:0000313" key="9">
    <source>
        <dbReference type="Proteomes" id="UP001408594"/>
    </source>
</evidence>
<sequence length="200" mass="22052">MSEQSSELNVTITESAQEYLKELLEKQDCEGIAIRMFVSSPGTPNAETCIAYCRPGEEQEDDVMLELNGLKAYFEGRSVPYLDEARVDYASDKMGGQLTIRAPNSRAPKINDDSPIEDRINYVLYNEVNPGLAAHGGQVSLVEFTEDNYAILKFGGGCQGCGMVDMTLKEGVEKTLKEMVPEVAGVKDITDHSDKSQAYY</sequence>
<evidence type="ECO:0000259" key="7">
    <source>
        <dbReference type="Pfam" id="PF01521"/>
    </source>
</evidence>
<comment type="subunit">
    <text evidence="5">Homodimer.</text>
</comment>
<dbReference type="HAMAP" id="MF_01637">
    <property type="entry name" value="Fe_S_biogen_NfuA"/>
    <property type="match status" value="1"/>
</dbReference>
<keyword evidence="9" id="KW-1185">Reference proteome</keyword>
<dbReference type="SUPFAM" id="SSF89360">
    <property type="entry name" value="HesB-like domain"/>
    <property type="match status" value="1"/>
</dbReference>
<feature type="domain" description="Core" evidence="7">
    <location>
        <begin position="9"/>
        <end position="104"/>
    </location>
</feature>
<dbReference type="Pfam" id="PF01106">
    <property type="entry name" value="NifU"/>
    <property type="match status" value="1"/>
</dbReference>
<reference evidence="8 9" key="1">
    <citation type="submission" date="2024-02" db="EMBL/GenBank/DDBJ databases">
        <title>Microbulbifer aestuariivivens NBRC 112533.</title>
        <authorList>
            <person name="Ichikawa N."/>
            <person name="Katano-Makiyama Y."/>
            <person name="Hidaka K."/>
        </authorList>
    </citation>
    <scope>NUCLEOTIDE SEQUENCE [LARGE SCALE GENOMIC DNA]</scope>
    <source>
        <strain evidence="8 9">NBRC 112533</strain>
    </source>
</reference>
<dbReference type="Proteomes" id="UP001408594">
    <property type="component" value="Unassembled WGS sequence"/>
</dbReference>
<dbReference type="PANTHER" id="PTHR11178:SF51">
    <property type="entry name" value="FE_S BIOGENESIS PROTEIN NFUA"/>
    <property type="match status" value="1"/>
</dbReference>
<dbReference type="Gene3D" id="2.60.300.12">
    <property type="entry name" value="HesB-like domain"/>
    <property type="match status" value="1"/>
</dbReference>
<dbReference type="InterPro" id="IPR001075">
    <property type="entry name" value="NIF_FeS_clus_asmbl_NifU_C"/>
</dbReference>
<evidence type="ECO:0000256" key="2">
    <source>
        <dbReference type="ARBA" id="ARBA00022723"/>
    </source>
</evidence>
<evidence type="ECO:0000256" key="1">
    <source>
        <dbReference type="ARBA" id="ARBA00022485"/>
    </source>
</evidence>
<dbReference type="PANTHER" id="PTHR11178">
    <property type="entry name" value="IRON-SULFUR CLUSTER SCAFFOLD PROTEIN NFU-RELATED"/>
    <property type="match status" value="1"/>
</dbReference>
<organism evidence="8 9">
    <name type="scientific">Microbulbifer aestuariivivens</name>
    <dbReference type="NCBI Taxonomy" id="1908308"/>
    <lineage>
        <taxon>Bacteria</taxon>
        <taxon>Pseudomonadati</taxon>
        <taxon>Pseudomonadota</taxon>
        <taxon>Gammaproteobacteria</taxon>
        <taxon>Cellvibrionales</taxon>
        <taxon>Microbulbiferaceae</taxon>
        <taxon>Microbulbifer</taxon>
    </lineage>
</organism>
<dbReference type="EMBL" id="BAABRT010000006">
    <property type="protein sequence ID" value="GAA5524550.1"/>
    <property type="molecule type" value="Genomic_DNA"/>
</dbReference>
<comment type="function">
    <text evidence="5">Involved in iron-sulfur cluster biogenesis. Binds a 4Fe-4S cluster, can transfer this cluster to apoproteins, and thereby intervenes in the maturation of Fe/S proteins. Could also act as a scaffold/chaperone for damaged Fe/S proteins.</text>
</comment>
<dbReference type="NCBIfam" id="TIGR03341">
    <property type="entry name" value="YhgI_GntY"/>
    <property type="match status" value="1"/>
</dbReference>
<accession>A0ABP9WN66</accession>
<comment type="caution">
    <text evidence="8">The sequence shown here is derived from an EMBL/GenBank/DDBJ whole genome shotgun (WGS) entry which is preliminary data.</text>
</comment>
<keyword evidence="4 5" id="KW-0411">Iron-sulfur</keyword>
<evidence type="ECO:0000256" key="4">
    <source>
        <dbReference type="ARBA" id="ARBA00023014"/>
    </source>
</evidence>
<evidence type="ECO:0000256" key="5">
    <source>
        <dbReference type="HAMAP-Rule" id="MF_01637"/>
    </source>
</evidence>
<proteinExistence type="inferred from homology"/>
<evidence type="ECO:0000259" key="6">
    <source>
        <dbReference type="Pfam" id="PF01106"/>
    </source>
</evidence>
<comment type="cofactor">
    <cofactor evidence="5">
        <name>[4Fe-4S] cluster</name>
        <dbReference type="ChEBI" id="CHEBI:49883"/>
    </cofactor>
    <text evidence="5">Binds 1 [4Fe-4S] cluster per subunit. The cluster is presumably bound at the interface of two monomers.</text>
</comment>
<dbReference type="InterPro" id="IPR035903">
    <property type="entry name" value="HesB-like_dom_sf"/>
</dbReference>
<keyword evidence="1 5" id="KW-0004">4Fe-4S</keyword>
<evidence type="ECO:0000313" key="8">
    <source>
        <dbReference type="EMBL" id="GAA5524550.1"/>
    </source>
</evidence>
<dbReference type="RefSeq" id="WP_345549599.1">
    <property type="nucleotide sequence ID" value="NZ_BAABRT010000006.1"/>
</dbReference>
<feature type="binding site" evidence="5">
    <location>
        <position position="161"/>
    </location>
    <ligand>
        <name>[4Fe-4S] cluster</name>
        <dbReference type="ChEBI" id="CHEBI:49883"/>
    </ligand>
</feature>